<evidence type="ECO:0000256" key="3">
    <source>
        <dbReference type="ARBA" id="ARBA00022806"/>
    </source>
</evidence>
<gene>
    <name evidence="6" type="ORF">C495_16320</name>
</gene>
<dbReference type="CDD" id="cd17926">
    <property type="entry name" value="DEXHc_RE"/>
    <property type="match status" value="1"/>
</dbReference>
<evidence type="ECO:0000313" key="7">
    <source>
        <dbReference type="Proteomes" id="UP000011661"/>
    </source>
</evidence>
<dbReference type="SUPFAM" id="SSF52540">
    <property type="entry name" value="P-loop containing nucleoside triphosphate hydrolases"/>
    <property type="match status" value="1"/>
</dbReference>
<dbReference type="PANTHER" id="PTHR11274">
    <property type="entry name" value="RAD25/XP-B DNA REPAIR HELICASE"/>
    <property type="match status" value="1"/>
</dbReference>
<keyword evidence="7" id="KW-1185">Reference proteome</keyword>
<evidence type="ECO:0000313" key="6">
    <source>
        <dbReference type="EMBL" id="ELY41591.1"/>
    </source>
</evidence>
<dbReference type="InterPro" id="IPR014001">
    <property type="entry name" value="Helicase_ATP-bd"/>
</dbReference>
<dbReference type="GO" id="GO:0004386">
    <property type="term" value="F:helicase activity"/>
    <property type="evidence" value="ECO:0007669"/>
    <property type="project" value="UniProtKB-KW"/>
</dbReference>
<dbReference type="InterPro" id="IPR050615">
    <property type="entry name" value="ATP-dep_DNA_Helicase"/>
</dbReference>
<dbReference type="InterPro" id="IPR040699">
    <property type="entry name" value="XPB_DRD"/>
</dbReference>
<dbReference type="PATRIC" id="fig|1230460.4.peg.3323"/>
<dbReference type="InterPro" id="IPR027417">
    <property type="entry name" value="P-loop_NTPase"/>
</dbReference>
<dbReference type="InterPro" id="IPR006935">
    <property type="entry name" value="Helicase/UvrB_N"/>
</dbReference>
<evidence type="ECO:0000256" key="4">
    <source>
        <dbReference type="ARBA" id="ARBA00022840"/>
    </source>
</evidence>
<reference evidence="6 7" key="1">
    <citation type="journal article" date="2014" name="PLoS Genet.">
        <title>Phylogenetically driven sequencing of extremely halophilic archaea reveals strategies for static and dynamic osmo-response.</title>
        <authorList>
            <person name="Becker E.A."/>
            <person name="Seitzer P.M."/>
            <person name="Tritt A."/>
            <person name="Larsen D."/>
            <person name="Krusor M."/>
            <person name="Yao A.I."/>
            <person name="Wu D."/>
            <person name="Madern D."/>
            <person name="Eisen J.A."/>
            <person name="Darling A.E."/>
            <person name="Facciotti M.T."/>
        </authorList>
    </citation>
    <scope>NUCLEOTIDE SEQUENCE [LARGE SCALE GENOMIC DNA]</scope>
    <source>
        <strain evidence="6 7">JCM 14089</strain>
    </source>
</reference>
<evidence type="ECO:0000259" key="5">
    <source>
        <dbReference type="PROSITE" id="PS51192"/>
    </source>
</evidence>
<protein>
    <submittedName>
        <fullName evidence="6">Type III restriction protein res subunit</fullName>
    </submittedName>
</protein>
<keyword evidence="4" id="KW-0067">ATP-binding</keyword>
<keyword evidence="1" id="KW-0547">Nucleotide-binding</keyword>
<organism evidence="6 7">
    <name type="scientific">Natronorubrum sulfidifaciens JCM 14089</name>
    <dbReference type="NCBI Taxonomy" id="1230460"/>
    <lineage>
        <taxon>Archaea</taxon>
        <taxon>Methanobacteriati</taxon>
        <taxon>Methanobacteriota</taxon>
        <taxon>Stenosarchaea group</taxon>
        <taxon>Halobacteria</taxon>
        <taxon>Halobacteriales</taxon>
        <taxon>Natrialbaceae</taxon>
        <taxon>Natronorubrum</taxon>
    </lineage>
</organism>
<accession>L9VX70</accession>
<sequence>MRVEFDDGTLLLRDAPDDIPYAEWDDRVDEYRTQAYRYRSLLEWVGAWSDGNEQATLQDGFAYALEDTARAYPALDLTPALHIEPRDYQQAALNAWIDHGRQGSVVLPTGSGKTFLGLQAIADAGVSALVVTPTIDLMNQWHATLTNAFGDQLTDPIGVLGGGSHEVTAITVTTYDSAYRYINEYGDQFGLLIVDEEHHLPAPTYRQIPEMTIAPYRLGLTATYERPDGKHELLEDLIGPVAYEEAVDELAGEYLSEYETIHMSVDLTAEERDTYDKEYQTIRSSLATD</sequence>
<dbReference type="Gene3D" id="3.40.50.300">
    <property type="entry name" value="P-loop containing nucleotide triphosphate hydrolases"/>
    <property type="match status" value="1"/>
</dbReference>
<dbReference type="STRING" id="1230460.C495_16320"/>
<name>L9VX70_9EURY</name>
<dbReference type="AlphaFoldDB" id="L9VX70"/>
<dbReference type="eggNOG" id="arCOG00874">
    <property type="taxonomic scope" value="Archaea"/>
</dbReference>
<dbReference type="Proteomes" id="UP000011661">
    <property type="component" value="Unassembled WGS sequence"/>
</dbReference>
<dbReference type="GO" id="GO:0016787">
    <property type="term" value="F:hydrolase activity"/>
    <property type="evidence" value="ECO:0007669"/>
    <property type="project" value="UniProtKB-KW"/>
</dbReference>
<dbReference type="Pfam" id="PF04851">
    <property type="entry name" value="ResIII"/>
    <property type="match status" value="1"/>
</dbReference>
<feature type="domain" description="Helicase ATP-binding" evidence="5">
    <location>
        <begin position="94"/>
        <end position="242"/>
    </location>
</feature>
<dbReference type="PANTHER" id="PTHR11274:SF0">
    <property type="entry name" value="GENERAL TRANSCRIPTION AND DNA REPAIR FACTOR IIH HELICASE SUBUNIT XPB"/>
    <property type="match status" value="1"/>
</dbReference>
<proteinExistence type="predicted"/>
<dbReference type="Pfam" id="PF18458">
    <property type="entry name" value="XPB_DRD"/>
    <property type="match status" value="1"/>
</dbReference>
<dbReference type="PROSITE" id="PS51192">
    <property type="entry name" value="HELICASE_ATP_BIND_1"/>
    <property type="match status" value="1"/>
</dbReference>
<dbReference type="SMART" id="SM00487">
    <property type="entry name" value="DEXDc"/>
    <property type="match status" value="1"/>
</dbReference>
<keyword evidence="3" id="KW-0347">Helicase</keyword>
<dbReference type="EMBL" id="AOHX01000051">
    <property type="protein sequence ID" value="ELY41591.1"/>
    <property type="molecule type" value="Genomic_DNA"/>
</dbReference>
<keyword evidence="2" id="KW-0378">Hydrolase</keyword>
<dbReference type="GO" id="GO:0005524">
    <property type="term" value="F:ATP binding"/>
    <property type="evidence" value="ECO:0007669"/>
    <property type="project" value="UniProtKB-KW"/>
</dbReference>
<dbReference type="GO" id="GO:0140097">
    <property type="term" value="F:catalytic activity, acting on DNA"/>
    <property type="evidence" value="ECO:0007669"/>
    <property type="project" value="UniProtKB-ARBA"/>
</dbReference>
<dbReference type="Gene3D" id="3.40.1170.30">
    <property type="match status" value="1"/>
</dbReference>
<comment type="caution">
    <text evidence="6">The sequence shown here is derived from an EMBL/GenBank/DDBJ whole genome shotgun (WGS) entry which is preliminary data.</text>
</comment>
<evidence type="ECO:0000256" key="1">
    <source>
        <dbReference type="ARBA" id="ARBA00022741"/>
    </source>
</evidence>
<evidence type="ECO:0000256" key="2">
    <source>
        <dbReference type="ARBA" id="ARBA00022801"/>
    </source>
</evidence>
<dbReference type="GO" id="GO:0003677">
    <property type="term" value="F:DNA binding"/>
    <property type="evidence" value="ECO:0007669"/>
    <property type="project" value="InterPro"/>
</dbReference>